<dbReference type="EMBL" id="PP511480">
    <property type="protein sequence ID" value="XCD04588.1"/>
    <property type="molecule type" value="Genomic_DNA"/>
</dbReference>
<reference evidence="6" key="1">
    <citation type="submission" date="2024-03" db="EMBL/GenBank/DDBJ databases">
        <title>Diverse circular DNA viruses in blood, oral, and fecal samples of captive lemurs.</title>
        <authorList>
            <person name="Paietta E.N."/>
            <person name="Kraberger S."/>
            <person name="Lund M.C."/>
            <person name="Custer J.M."/>
            <person name="Vargas K.M."/>
            <person name="Ehmke E.E."/>
            <person name="Yoder A.D."/>
            <person name="Varsani A."/>
        </authorList>
    </citation>
    <scope>NUCLEOTIDE SEQUENCE</scope>
    <source>
        <strain evidence="6">Duke_18_94</strain>
        <strain evidence="7">Duke_23FS_65</strain>
    </source>
</reference>
<evidence type="ECO:0000256" key="3">
    <source>
        <dbReference type="ARBA" id="ARBA00022431"/>
    </source>
</evidence>
<evidence type="ECO:0000256" key="2">
    <source>
        <dbReference type="ARBA" id="ARBA00009963"/>
    </source>
</evidence>
<comment type="similarity">
    <text evidence="2">Belongs to the microviridae F protein family.</text>
</comment>
<dbReference type="InterPro" id="IPR016184">
    <property type="entry name" value="Capsid/spike_ssDNA_virus"/>
</dbReference>
<evidence type="ECO:0000256" key="1">
    <source>
        <dbReference type="ARBA" id="ARBA00004328"/>
    </source>
</evidence>
<accession>A0AAU8AUH2</accession>
<dbReference type="SUPFAM" id="SSF88645">
    <property type="entry name" value="ssDNA viruses"/>
    <property type="match status" value="1"/>
</dbReference>
<comment type="subcellular location">
    <subcellularLocation>
        <location evidence="1">Virion</location>
    </subcellularLocation>
</comment>
<evidence type="ECO:0000313" key="7">
    <source>
        <dbReference type="EMBL" id="XCD04588.1"/>
    </source>
</evidence>
<keyword evidence="4" id="KW-0167">Capsid protein</keyword>
<proteinExistence type="inferred from homology"/>
<dbReference type="Gene3D" id="2.60.169.10">
    <property type="entry name" value="Microviridae F protein"/>
    <property type="match status" value="2"/>
</dbReference>
<organism evidence="6">
    <name type="scientific">Dulem virus 80</name>
    <dbReference type="NCBI Taxonomy" id="3145791"/>
    <lineage>
        <taxon>Viruses</taxon>
        <taxon>Monodnaviria</taxon>
        <taxon>Sangervirae</taxon>
        <taxon>Phixviricota</taxon>
        <taxon>Malgrandaviricetes</taxon>
        <taxon>Petitvirales</taxon>
        <taxon>Microviridae</taxon>
        <taxon>Microvirus</taxon>
    </lineage>
</organism>
<keyword evidence="5" id="KW-0946">Virion</keyword>
<dbReference type="EMBL" id="PP511376">
    <property type="protein sequence ID" value="XCD03571.1"/>
    <property type="molecule type" value="Genomic_DNA"/>
</dbReference>
<dbReference type="InterPro" id="IPR037002">
    <property type="entry name" value="Microviridae_protein_F_sf"/>
</dbReference>
<dbReference type="GO" id="GO:0005198">
    <property type="term" value="F:structural molecule activity"/>
    <property type="evidence" value="ECO:0007669"/>
    <property type="project" value="InterPro"/>
</dbReference>
<dbReference type="GO" id="GO:0039615">
    <property type="term" value="C:T=1 icosahedral viral capsid"/>
    <property type="evidence" value="ECO:0007669"/>
    <property type="project" value="UniProtKB-KW"/>
</dbReference>
<dbReference type="Pfam" id="PF02305">
    <property type="entry name" value="Phage_F"/>
    <property type="match status" value="1"/>
</dbReference>
<evidence type="ECO:0000313" key="6">
    <source>
        <dbReference type="EMBL" id="XCD03571.1"/>
    </source>
</evidence>
<sequence length="555" mass="61438">MARRWFDDLPSVKRRRSNFDLSHRVATTMQVGKLTPIDVVEVLPGDTWTVTPASFTRLSRPLIRPIMDDVYLDSYSFFVPLRLCMSDFEQVFGDSSTTAYSSPDLKVIPSIIYGNTQAGVLAASGTVADYLGIPSSIAYDQSGMVSFCSDISILPFRAFALIWNEFFRDQNVDQETYVNLGNTPSNSERVNSDAWSPTNYFGKLPLVRRYGDLFSTALPGPQKGPSMKIPGIAGAPVYTTSNVQLTGYHNTLSFTRTNGGSQALSGPLGISNGRAAINESESGFDYSSLVYPNNLAVLRANNDGTINALRTAFQLQKYLERDAIYGTRYREYLYAAYGVTSPDSRIQIPEFLAGAHNRMNIQQVPSTVSSGTVPQGTYAANIASLSEHSGGFSKSFTEHGYIVTVACVRYKHLYSQSISSLWRRLKREDFYDPLFANLGMQAVYVEDVYGVALDTLQKPVFGYQEAFANYRTILDRVSGQMRPDSGNLGQFWSLADKFAGPPSLIDLVHEDGTSFERVLSSSQSVEDPFVVDFNFKCSVARVVSPYSMPGYVDHH</sequence>
<name>A0AAU8AUH2_9VIRU</name>
<evidence type="ECO:0000256" key="4">
    <source>
        <dbReference type="ARBA" id="ARBA00022561"/>
    </source>
</evidence>
<protein>
    <submittedName>
        <fullName evidence="6">Major capsid protein</fullName>
    </submittedName>
</protein>
<keyword evidence="3" id="KW-1140">T=1 icosahedral capsid protein</keyword>
<dbReference type="InterPro" id="IPR003514">
    <property type="entry name" value="Microviridae_protein_F"/>
</dbReference>
<evidence type="ECO:0000256" key="5">
    <source>
        <dbReference type="ARBA" id="ARBA00022844"/>
    </source>
</evidence>